<gene>
    <name evidence="1" type="ORF">H206_01333</name>
</gene>
<dbReference type="Gene3D" id="3.40.50.12370">
    <property type="match status" value="1"/>
</dbReference>
<proteinExistence type="predicted"/>
<reference evidence="1 2" key="1">
    <citation type="submission" date="2017-01" db="EMBL/GenBank/DDBJ databases">
        <title>The cable genome- insights into the physiology and evolution of filamentous bacteria capable of sulfide oxidation via long distance electron transfer.</title>
        <authorList>
            <person name="Schreiber L."/>
            <person name="Bjerg J.T."/>
            <person name="Boggild A."/>
            <person name="Van De Vossenberg J."/>
            <person name="Meysman F."/>
            <person name="Nielsen L.P."/>
            <person name="Schramm A."/>
            <person name="Kjeldsen K.U."/>
        </authorList>
    </citation>
    <scope>NUCLEOTIDE SEQUENCE [LARGE SCALE GENOMIC DNA]</scope>
    <source>
        <strain evidence="1">MCF</strain>
    </source>
</reference>
<dbReference type="EMBL" id="MTKO01000088">
    <property type="protein sequence ID" value="RWX44808.1"/>
    <property type="molecule type" value="Genomic_DNA"/>
</dbReference>
<accession>A0A444IV72</accession>
<sequence length="283" mass="32080">MTQIDQFESVFRAAAHDAFEYDVVAFPRVLFVTDGNAEQSKAFIQQTLDYATNLKQSEIELVHGEEFRTTDELLKKVTAHHPDLICTYRNLHSKAWKFQHSLGEHLDVLLQRTEAPVLVMPHPEAGFANLDALRETKTVMVMTGQLVNNHALVNHAISFVAPEGALYLTHIENKAVFERYIDAISKIPSIDTDDARKHISHQLLQDPIHYITSCQEILEEKGLSLKVHSLVSFGHHLTEYRQAVESQAVNLLVMNTKDDEQLAMHGLAYPLAVELRQIPLLML</sequence>
<dbReference type="Proteomes" id="UP000287853">
    <property type="component" value="Unassembled WGS sequence"/>
</dbReference>
<organism evidence="1 2">
    <name type="scientific">Candidatus Electrothrix aarhusensis</name>
    <dbReference type="NCBI Taxonomy" id="1859131"/>
    <lineage>
        <taxon>Bacteria</taxon>
        <taxon>Pseudomonadati</taxon>
        <taxon>Thermodesulfobacteriota</taxon>
        <taxon>Desulfobulbia</taxon>
        <taxon>Desulfobulbales</taxon>
        <taxon>Desulfobulbaceae</taxon>
        <taxon>Candidatus Electrothrix</taxon>
    </lineage>
</organism>
<comment type="caution">
    <text evidence="1">The sequence shown here is derived from an EMBL/GenBank/DDBJ whole genome shotgun (WGS) entry which is preliminary data.</text>
</comment>
<evidence type="ECO:0008006" key="3">
    <source>
        <dbReference type="Google" id="ProtNLM"/>
    </source>
</evidence>
<dbReference type="AlphaFoldDB" id="A0A444IV72"/>
<name>A0A444IV72_9BACT</name>
<evidence type="ECO:0000313" key="2">
    <source>
        <dbReference type="Proteomes" id="UP000287853"/>
    </source>
</evidence>
<evidence type="ECO:0000313" key="1">
    <source>
        <dbReference type="EMBL" id="RWX44808.1"/>
    </source>
</evidence>
<protein>
    <recommendedName>
        <fullName evidence="3">Universal stress protein family protein</fullName>
    </recommendedName>
</protein>
<keyword evidence="2" id="KW-1185">Reference proteome</keyword>